<proteinExistence type="predicted"/>
<accession>F8B647</accession>
<gene>
    <name evidence="1" type="ordered locus">FsymDg_3010</name>
</gene>
<sequence>MAPAGLSWQTLHDVGALALVDTDSQRAAAVVRPCTPELDITDIVEAERLVQAWVNATTRQEAEAALATRLRVDAVRLLQSLGWLLAMWAVTLHLRTGEQPHMVIRSLTYRGVWRGAQAPLSEHVWESLSERIRVGALAALTGDAEIASAFRQAVQRPAGIAEVLLHHALVVMDDLARSMHAIGVDPTNLAQTLAVYTAQPSALQPPSFRPLK</sequence>
<dbReference type="AlphaFoldDB" id="F8B647"/>
<dbReference type="Proteomes" id="UP000001549">
    <property type="component" value="Chromosome"/>
</dbReference>
<name>F8B647_9ACTN</name>
<reference evidence="1 2" key="1">
    <citation type="submission" date="2011-05" db="EMBL/GenBank/DDBJ databases">
        <title>Complete sequence of chromosome of Frankia symbiont of Datisca glomerata.</title>
        <authorList>
            <consortium name="US DOE Joint Genome Institute"/>
            <person name="Lucas S."/>
            <person name="Han J."/>
            <person name="Lapidus A."/>
            <person name="Cheng J.-F."/>
            <person name="Goodwin L."/>
            <person name="Pitluck S."/>
            <person name="Peters L."/>
            <person name="Mikhailova N."/>
            <person name="Chertkov O."/>
            <person name="Teshima H."/>
            <person name="Han C."/>
            <person name="Tapia R."/>
            <person name="Land M."/>
            <person name="Hauser L."/>
            <person name="Kyrpides N."/>
            <person name="Ivanova N."/>
            <person name="Pagani I."/>
            <person name="Berry A."/>
            <person name="Pawlowski K."/>
            <person name="Persson T."/>
            <person name="Vanden Heuvel B."/>
            <person name="Benson D."/>
            <person name="Woyke T."/>
        </authorList>
    </citation>
    <scope>NUCLEOTIDE SEQUENCE [LARGE SCALE GENOMIC DNA]</scope>
    <source>
        <strain evidence="2">4085684</strain>
    </source>
</reference>
<dbReference type="HOGENOM" id="CLU_1292826_0_0_11"/>
<keyword evidence="2" id="KW-1185">Reference proteome</keyword>
<organism evidence="1 2">
    <name type="scientific">Candidatus Protofrankia datiscae</name>
    <dbReference type="NCBI Taxonomy" id="2716812"/>
    <lineage>
        <taxon>Bacteria</taxon>
        <taxon>Bacillati</taxon>
        <taxon>Actinomycetota</taxon>
        <taxon>Actinomycetes</taxon>
        <taxon>Frankiales</taxon>
        <taxon>Frankiaceae</taxon>
        <taxon>Protofrankia</taxon>
    </lineage>
</organism>
<protein>
    <submittedName>
        <fullName evidence="1">Uncharacterized protein</fullName>
    </submittedName>
</protein>
<evidence type="ECO:0000313" key="1">
    <source>
        <dbReference type="EMBL" id="AEH10327.1"/>
    </source>
</evidence>
<evidence type="ECO:0000313" key="2">
    <source>
        <dbReference type="Proteomes" id="UP000001549"/>
    </source>
</evidence>
<dbReference type="eggNOG" id="ENOG503446F">
    <property type="taxonomic scope" value="Bacteria"/>
</dbReference>
<dbReference type="EMBL" id="CP002801">
    <property type="protein sequence ID" value="AEH10327.1"/>
    <property type="molecule type" value="Genomic_DNA"/>
</dbReference>
<dbReference type="RefSeq" id="WP_013874227.1">
    <property type="nucleotide sequence ID" value="NC_015656.1"/>
</dbReference>
<dbReference type="KEGG" id="fsy:FsymDg_3010"/>